<dbReference type="Gene3D" id="3.30.1130.10">
    <property type="match status" value="1"/>
</dbReference>
<dbReference type="RefSeq" id="WP_345400885.1">
    <property type="nucleotide sequence ID" value="NZ_BAABLA010000102.1"/>
</dbReference>
<evidence type="ECO:0000313" key="9">
    <source>
        <dbReference type="Proteomes" id="UP001596337"/>
    </source>
</evidence>
<comment type="caution">
    <text evidence="8">The sequence shown here is derived from an EMBL/GenBank/DDBJ whole genome shotgun (WGS) entry which is preliminary data.</text>
</comment>
<evidence type="ECO:0000313" key="8">
    <source>
        <dbReference type="EMBL" id="MFC6866312.1"/>
    </source>
</evidence>
<comment type="catalytic activity">
    <reaction evidence="1 6">
        <text>7,8-dihydroneopterin = 6-hydroxymethyl-7,8-dihydropterin + glycolaldehyde</text>
        <dbReference type="Rhea" id="RHEA:10540"/>
        <dbReference type="ChEBI" id="CHEBI:17001"/>
        <dbReference type="ChEBI" id="CHEBI:17071"/>
        <dbReference type="ChEBI" id="CHEBI:44841"/>
        <dbReference type="EC" id="4.1.2.25"/>
    </reaction>
</comment>
<evidence type="ECO:0000256" key="5">
    <source>
        <dbReference type="ARBA" id="ARBA00023239"/>
    </source>
</evidence>
<keyword evidence="9" id="KW-1185">Reference proteome</keyword>
<keyword evidence="5 6" id="KW-0456">Lyase</keyword>
<dbReference type="NCBIfam" id="TIGR00526">
    <property type="entry name" value="folB_dom"/>
    <property type="match status" value="1"/>
</dbReference>
<dbReference type="CDD" id="cd00534">
    <property type="entry name" value="DHNA_DHNTPE"/>
    <property type="match status" value="1"/>
</dbReference>
<comment type="similarity">
    <text evidence="3 6">Belongs to the DHNA family.</text>
</comment>
<dbReference type="EC" id="4.1.2.25" evidence="6"/>
<dbReference type="PANTHER" id="PTHR42844:SF1">
    <property type="entry name" value="DIHYDRONEOPTERIN ALDOLASE 1-RELATED"/>
    <property type="match status" value="1"/>
</dbReference>
<evidence type="ECO:0000256" key="6">
    <source>
        <dbReference type="RuleBase" id="RU362079"/>
    </source>
</evidence>
<comment type="function">
    <text evidence="6">Catalyzes the conversion of 7,8-dihydroneopterin to 6-hydroxymethyl-7,8-dihydropterin.</text>
</comment>
<dbReference type="GO" id="GO:0004150">
    <property type="term" value="F:dihydroneopterin aldolase activity"/>
    <property type="evidence" value="ECO:0007669"/>
    <property type="project" value="UniProtKB-EC"/>
</dbReference>
<reference evidence="9" key="1">
    <citation type="journal article" date="2019" name="Int. J. Syst. Evol. Microbiol.">
        <title>The Global Catalogue of Microorganisms (GCM) 10K type strain sequencing project: providing services to taxonomists for standard genome sequencing and annotation.</title>
        <authorList>
            <consortium name="The Broad Institute Genomics Platform"/>
            <consortium name="The Broad Institute Genome Sequencing Center for Infectious Disease"/>
            <person name="Wu L."/>
            <person name="Ma J."/>
        </authorList>
    </citation>
    <scope>NUCLEOTIDE SEQUENCE [LARGE SCALE GENOMIC DNA]</scope>
    <source>
        <strain evidence="9">KCTC 32255</strain>
    </source>
</reference>
<dbReference type="InterPro" id="IPR043133">
    <property type="entry name" value="GTP-CH-I_C/QueF"/>
</dbReference>
<feature type="domain" description="Dihydroneopterin aldolase/epimerase" evidence="7">
    <location>
        <begin position="5"/>
        <end position="121"/>
    </location>
</feature>
<keyword evidence="4 6" id="KW-0289">Folate biosynthesis</keyword>
<name>A0ABW2BVQ8_9PSEU</name>
<accession>A0ABW2BVQ8</accession>
<evidence type="ECO:0000259" key="7">
    <source>
        <dbReference type="SMART" id="SM00905"/>
    </source>
</evidence>
<dbReference type="SUPFAM" id="SSF55620">
    <property type="entry name" value="Tetrahydrobiopterin biosynthesis enzymes-like"/>
    <property type="match status" value="1"/>
</dbReference>
<dbReference type="Proteomes" id="UP001596337">
    <property type="component" value="Unassembled WGS sequence"/>
</dbReference>
<dbReference type="InterPro" id="IPR006157">
    <property type="entry name" value="FolB_dom"/>
</dbReference>
<evidence type="ECO:0000256" key="2">
    <source>
        <dbReference type="ARBA" id="ARBA00005013"/>
    </source>
</evidence>
<sequence length="123" mass="13347">MTDRIALTGLRAFGRHGVFAHERREGQEFLVDIVLHVDLTAASKSDALADTVDYGAVADIAVRIVSGDPYDLIESVAGRIADEVLADERLKDRVESVEVTVHKPSAPIPHEFADVAVTVTRGR</sequence>
<comment type="pathway">
    <text evidence="2 6">Cofactor biosynthesis; tetrahydrofolate biosynthesis; 2-amino-4-hydroxy-6-hydroxymethyl-7,8-dihydropteridine diphosphate from 7,8-dihydroneopterin triphosphate: step 3/4.</text>
</comment>
<evidence type="ECO:0000256" key="1">
    <source>
        <dbReference type="ARBA" id="ARBA00001353"/>
    </source>
</evidence>
<dbReference type="PANTHER" id="PTHR42844">
    <property type="entry name" value="DIHYDRONEOPTERIN ALDOLASE 1-RELATED"/>
    <property type="match status" value="1"/>
</dbReference>
<dbReference type="InterPro" id="IPR006156">
    <property type="entry name" value="Dihydroneopterin_aldolase"/>
</dbReference>
<evidence type="ECO:0000256" key="4">
    <source>
        <dbReference type="ARBA" id="ARBA00022909"/>
    </source>
</evidence>
<protein>
    <recommendedName>
        <fullName evidence="6">7,8-dihydroneopterin aldolase</fullName>
        <ecNumber evidence="6">4.1.2.25</ecNumber>
    </recommendedName>
</protein>
<proteinExistence type="inferred from homology"/>
<dbReference type="EMBL" id="JBHSXX010000001">
    <property type="protein sequence ID" value="MFC6866312.1"/>
    <property type="molecule type" value="Genomic_DNA"/>
</dbReference>
<dbReference type="SMART" id="SM00905">
    <property type="entry name" value="FolB"/>
    <property type="match status" value="1"/>
</dbReference>
<gene>
    <name evidence="8" type="primary">folB</name>
    <name evidence="8" type="ORF">ACFQGD_04055</name>
</gene>
<organism evidence="8 9">
    <name type="scientific">Haloechinothrix salitolerans</name>
    <dbReference type="NCBI Taxonomy" id="926830"/>
    <lineage>
        <taxon>Bacteria</taxon>
        <taxon>Bacillati</taxon>
        <taxon>Actinomycetota</taxon>
        <taxon>Actinomycetes</taxon>
        <taxon>Pseudonocardiales</taxon>
        <taxon>Pseudonocardiaceae</taxon>
        <taxon>Haloechinothrix</taxon>
    </lineage>
</organism>
<evidence type="ECO:0000256" key="3">
    <source>
        <dbReference type="ARBA" id="ARBA00005708"/>
    </source>
</evidence>
<dbReference type="NCBIfam" id="TIGR00525">
    <property type="entry name" value="folB"/>
    <property type="match status" value="1"/>
</dbReference>
<dbReference type="Pfam" id="PF02152">
    <property type="entry name" value="FolB"/>
    <property type="match status" value="1"/>
</dbReference>